<dbReference type="GO" id="GO:0003724">
    <property type="term" value="F:RNA helicase activity"/>
    <property type="evidence" value="ECO:0007669"/>
    <property type="project" value="InterPro"/>
</dbReference>
<dbReference type="InterPro" id="IPR050079">
    <property type="entry name" value="DEAD_box_RNA_helicase"/>
</dbReference>
<dbReference type="PROSITE" id="PS51195">
    <property type="entry name" value="Q_MOTIF"/>
    <property type="match status" value="1"/>
</dbReference>
<dbReference type="InterPro" id="IPR027417">
    <property type="entry name" value="P-loop_NTPase"/>
</dbReference>
<dbReference type="OMA" id="NRSEVKW"/>
<reference evidence="10" key="1">
    <citation type="submission" date="2021-05" db="EMBL/GenBank/DDBJ databases">
        <title>The genome of the haptophyte Pavlova lutheri (Diacronema luteri, Pavlovales) - a model for lipid biosynthesis in eukaryotic algae.</title>
        <authorList>
            <person name="Hulatt C.J."/>
            <person name="Posewitz M.C."/>
        </authorList>
    </citation>
    <scope>NUCLEOTIDE SEQUENCE</scope>
    <source>
        <strain evidence="10">NIVA-4/92</strain>
    </source>
</reference>
<dbReference type="EMBL" id="JAGTXO010000025">
    <property type="protein sequence ID" value="KAG8461570.1"/>
    <property type="molecule type" value="Genomic_DNA"/>
</dbReference>
<feature type="domain" description="Helicase ATP-binding" evidence="7">
    <location>
        <begin position="111"/>
        <end position="314"/>
    </location>
</feature>
<sequence length="620" mass="65026">MHLRALTLLVAARRAPPPAGAAGALLVSYARALSTPRRARAAVGADARAPAAPPAEGGGSSFFSTDAAPSFAALGLDDVVVAAARRAGFERPSRMQQLAVPELLADERERETGRRVPAHVVLTGETGSGKTLAYVLPVMQRLLAAPAAGARALVLVPSPALADQVLALAARLVDEAGAPLVRAEAGGLADAPYALPGNPLSNAPAIVVSTPTGIVDHLQVHYSAASSRRWFVRHVRHLVLDEADTLLSAGFDKPLRTLFSLMLYGRYDHPMLSKIFSSGGQQRHLYQTLSMLSRGSFEADPQIVLSAATLPAGNSPRAVGSMLAAALPSARWPRSERIHRPVEDVAFDWRELDVLEPPGRAELIFADTARRAKAAAVAAAAASAARGGGGEDGAQPTPEALAAAAGLELAPPPPPDEQLATIISPSLAPAVAQSLHAAGGDHPCALVFCNKAVHADALAAGLRLHGLRAATYHRAVPRAERESALRALSRERAPGDDDDVPIVLVCTDAAARGLDLPAVEHVVHAEFAQNAVSFLHRSGRVGRAGRAGRVTCLYTRDDAELVAQLRAAMDAGAALEPVFSRRRSFRKRIRRARDGEAAAVAAARPPPPRAPARDARRWDD</sequence>
<dbReference type="PROSITE" id="PS51192">
    <property type="entry name" value="HELICASE_ATP_BIND_1"/>
    <property type="match status" value="1"/>
</dbReference>
<gene>
    <name evidence="10" type="ORF">KFE25_001174</name>
</gene>
<comment type="caution">
    <text evidence="10">The sequence shown here is derived from an EMBL/GenBank/DDBJ whole genome shotgun (WGS) entry which is preliminary data.</text>
</comment>
<dbReference type="Pfam" id="PF00270">
    <property type="entry name" value="DEAD"/>
    <property type="match status" value="1"/>
</dbReference>
<keyword evidence="3" id="KW-0347">Helicase</keyword>
<dbReference type="GO" id="GO:0003676">
    <property type="term" value="F:nucleic acid binding"/>
    <property type="evidence" value="ECO:0007669"/>
    <property type="project" value="InterPro"/>
</dbReference>
<dbReference type="Proteomes" id="UP000751190">
    <property type="component" value="Unassembled WGS sequence"/>
</dbReference>
<proteinExistence type="predicted"/>
<dbReference type="PANTHER" id="PTHR47959">
    <property type="entry name" value="ATP-DEPENDENT RNA HELICASE RHLE-RELATED"/>
    <property type="match status" value="1"/>
</dbReference>
<dbReference type="Gene3D" id="3.40.50.300">
    <property type="entry name" value="P-loop containing nucleotide triphosphate hydrolases"/>
    <property type="match status" value="2"/>
</dbReference>
<name>A0A8J6C9G5_DIALT</name>
<evidence type="ECO:0000256" key="6">
    <source>
        <dbReference type="SAM" id="MobiDB-lite"/>
    </source>
</evidence>
<evidence type="ECO:0008006" key="12">
    <source>
        <dbReference type="Google" id="ProtNLM"/>
    </source>
</evidence>
<dbReference type="PANTHER" id="PTHR47959:SF1">
    <property type="entry name" value="ATP-DEPENDENT RNA HELICASE DBPA"/>
    <property type="match status" value="1"/>
</dbReference>
<protein>
    <recommendedName>
        <fullName evidence="12">RNA helicase</fullName>
    </recommendedName>
</protein>
<dbReference type="GO" id="GO:0016787">
    <property type="term" value="F:hydrolase activity"/>
    <property type="evidence" value="ECO:0007669"/>
    <property type="project" value="UniProtKB-KW"/>
</dbReference>
<evidence type="ECO:0000256" key="4">
    <source>
        <dbReference type="ARBA" id="ARBA00022840"/>
    </source>
</evidence>
<accession>A0A8J6C9G5</accession>
<dbReference type="AlphaFoldDB" id="A0A8J6C9G5"/>
<keyword evidence="1" id="KW-0547">Nucleotide-binding</keyword>
<dbReference type="PROSITE" id="PS51194">
    <property type="entry name" value="HELICASE_CTER"/>
    <property type="match status" value="1"/>
</dbReference>
<dbReference type="CDD" id="cd18787">
    <property type="entry name" value="SF2_C_DEAD"/>
    <property type="match status" value="1"/>
</dbReference>
<evidence type="ECO:0000256" key="5">
    <source>
        <dbReference type="PROSITE-ProRule" id="PRU00552"/>
    </source>
</evidence>
<dbReference type="Pfam" id="PF00271">
    <property type="entry name" value="Helicase_C"/>
    <property type="match status" value="1"/>
</dbReference>
<keyword evidence="11" id="KW-1185">Reference proteome</keyword>
<evidence type="ECO:0000259" key="8">
    <source>
        <dbReference type="PROSITE" id="PS51194"/>
    </source>
</evidence>
<keyword evidence="4" id="KW-0067">ATP-binding</keyword>
<feature type="region of interest" description="Disordered" evidence="6">
    <location>
        <begin position="593"/>
        <end position="620"/>
    </location>
</feature>
<dbReference type="GO" id="GO:0005829">
    <property type="term" value="C:cytosol"/>
    <property type="evidence" value="ECO:0007669"/>
    <property type="project" value="TreeGrafter"/>
</dbReference>
<feature type="domain" description="Helicase C-terminal" evidence="8">
    <location>
        <begin position="430"/>
        <end position="586"/>
    </location>
</feature>
<feature type="compositionally biased region" description="Basic and acidic residues" evidence="6">
    <location>
        <begin position="611"/>
        <end position="620"/>
    </location>
</feature>
<evidence type="ECO:0000313" key="10">
    <source>
        <dbReference type="EMBL" id="KAG8461570.1"/>
    </source>
</evidence>
<evidence type="ECO:0000256" key="2">
    <source>
        <dbReference type="ARBA" id="ARBA00022801"/>
    </source>
</evidence>
<keyword evidence="2" id="KW-0378">Hydrolase</keyword>
<dbReference type="InterPro" id="IPR014001">
    <property type="entry name" value="Helicase_ATP-bd"/>
</dbReference>
<evidence type="ECO:0000259" key="7">
    <source>
        <dbReference type="PROSITE" id="PS51192"/>
    </source>
</evidence>
<dbReference type="SUPFAM" id="SSF52540">
    <property type="entry name" value="P-loop containing nucleoside triphosphate hydrolases"/>
    <property type="match status" value="1"/>
</dbReference>
<dbReference type="InterPro" id="IPR014014">
    <property type="entry name" value="RNA_helicase_DEAD_Q_motif"/>
</dbReference>
<evidence type="ECO:0000313" key="11">
    <source>
        <dbReference type="Proteomes" id="UP000751190"/>
    </source>
</evidence>
<organism evidence="10 11">
    <name type="scientific">Diacronema lutheri</name>
    <name type="common">Unicellular marine alga</name>
    <name type="synonym">Monochrysis lutheri</name>
    <dbReference type="NCBI Taxonomy" id="2081491"/>
    <lineage>
        <taxon>Eukaryota</taxon>
        <taxon>Haptista</taxon>
        <taxon>Haptophyta</taxon>
        <taxon>Pavlovophyceae</taxon>
        <taxon>Pavlovales</taxon>
        <taxon>Pavlovaceae</taxon>
        <taxon>Diacronema</taxon>
    </lineage>
</organism>
<dbReference type="OrthoDB" id="10256233at2759"/>
<dbReference type="InterPro" id="IPR001650">
    <property type="entry name" value="Helicase_C-like"/>
</dbReference>
<dbReference type="SMART" id="SM00490">
    <property type="entry name" value="HELICc"/>
    <property type="match status" value="1"/>
</dbReference>
<evidence type="ECO:0000256" key="1">
    <source>
        <dbReference type="ARBA" id="ARBA00022741"/>
    </source>
</evidence>
<feature type="domain" description="DEAD-box RNA helicase Q" evidence="9">
    <location>
        <begin position="69"/>
        <end position="97"/>
    </location>
</feature>
<feature type="short sequence motif" description="Q motif" evidence="5">
    <location>
        <begin position="69"/>
        <end position="97"/>
    </location>
</feature>
<dbReference type="SMART" id="SM00487">
    <property type="entry name" value="DEXDc"/>
    <property type="match status" value="1"/>
</dbReference>
<evidence type="ECO:0000256" key="3">
    <source>
        <dbReference type="ARBA" id="ARBA00022806"/>
    </source>
</evidence>
<evidence type="ECO:0000259" key="9">
    <source>
        <dbReference type="PROSITE" id="PS51195"/>
    </source>
</evidence>
<dbReference type="InterPro" id="IPR011545">
    <property type="entry name" value="DEAD/DEAH_box_helicase_dom"/>
</dbReference>
<dbReference type="GO" id="GO:0005524">
    <property type="term" value="F:ATP binding"/>
    <property type="evidence" value="ECO:0007669"/>
    <property type="project" value="UniProtKB-KW"/>
</dbReference>